<dbReference type="Gene3D" id="3.40.605.10">
    <property type="entry name" value="Aldehyde Dehydrogenase, Chain A, domain 1"/>
    <property type="match status" value="1"/>
</dbReference>
<comment type="function">
    <text evidence="4">Omega-crystallins are structural components of squids and octopi eye lens. Contains relatively little if any DHAL activity.</text>
</comment>
<keyword evidence="3 7" id="KW-0560">Oxidoreductase</keyword>
<dbReference type="GO" id="GO:0005212">
    <property type="term" value="F:structural constituent of eye lens"/>
    <property type="evidence" value="ECO:0007669"/>
    <property type="project" value="UniProtKB-KW"/>
</dbReference>
<feature type="active site" evidence="6">
    <location>
        <position position="261"/>
    </location>
</feature>
<gene>
    <name evidence="9" type="ORF">SNE40_011472</name>
</gene>
<organism evidence="9 10">
    <name type="scientific">Patella caerulea</name>
    <name type="common">Rayed Mediterranean limpet</name>
    <dbReference type="NCBI Taxonomy" id="87958"/>
    <lineage>
        <taxon>Eukaryota</taxon>
        <taxon>Metazoa</taxon>
        <taxon>Spiralia</taxon>
        <taxon>Lophotrochozoa</taxon>
        <taxon>Mollusca</taxon>
        <taxon>Gastropoda</taxon>
        <taxon>Patellogastropoda</taxon>
        <taxon>Patelloidea</taxon>
        <taxon>Patellidae</taxon>
        <taxon>Patella</taxon>
    </lineage>
</organism>
<dbReference type="Pfam" id="PF00171">
    <property type="entry name" value="Aldedh"/>
    <property type="match status" value="1"/>
</dbReference>
<dbReference type="FunFam" id="3.40.605.10:FF:000026">
    <property type="entry name" value="Aldehyde dehydrogenase, putative"/>
    <property type="match status" value="1"/>
</dbReference>
<dbReference type="InterPro" id="IPR016161">
    <property type="entry name" value="Ald_DH/histidinol_DH"/>
</dbReference>
<evidence type="ECO:0000256" key="1">
    <source>
        <dbReference type="ARBA" id="ARBA00009986"/>
    </source>
</evidence>
<evidence type="ECO:0000259" key="8">
    <source>
        <dbReference type="Pfam" id="PF00171"/>
    </source>
</evidence>
<protein>
    <recommendedName>
        <fullName evidence="5">Omega-crystallin</fullName>
    </recommendedName>
</protein>
<dbReference type="InterPro" id="IPR015590">
    <property type="entry name" value="Aldehyde_DH_dom"/>
</dbReference>
<dbReference type="GO" id="GO:0016620">
    <property type="term" value="F:oxidoreductase activity, acting on the aldehyde or oxo group of donors, NAD or NADP as acceptor"/>
    <property type="evidence" value="ECO:0007669"/>
    <property type="project" value="InterPro"/>
</dbReference>
<dbReference type="InterPro" id="IPR029510">
    <property type="entry name" value="Ald_DH_CS_GLU"/>
</dbReference>
<evidence type="ECO:0000256" key="7">
    <source>
        <dbReference type="RuleBase" id="RU003345"/>
    </source>
</evidence>
<evidence type="ECO:0000256" key="5">
    <source>
        <dbReference type="ARBA" id="ARBA00068070"/>
    </source>
</evidence>
<dbReference type="PANTHER" id="PTHR11699">
    <property type="entry name" value="ALDEHYDE DEHYDROGENASE-RELATED"/>
    <property type="match status" value="1"/>
</dbReference>
<evidence type="ECO:0000313" key="10">
    <source>
        <dbReference type="Proteomes" id="UP001347796"/>
    </source>
</evidence>
<keyword evidence="10" id="KW-1185">Reference proteome</keyword>
<dbReference type="InterPro" id="IPR016163">
    <property type="entry name" value="Ald_DH_C"/>
</dbReference>
<reference evidence="9 10" key="1">
    <citation type="submission" date="2024-01" db="EMBL/GenBank/DDBJ databases">
        <title>The genome of the rayed Mediterranean limpet Patella caerulea (Linnaeus, 1758).</title>
        <authorList>
            <person name="Anh-Thu Weber A."/>
            <person name="Halstead-Nussloch G."/>
        </authorList>
    </citation>
    <scope>NUCLEOTIDE SEQUENCE [LARGE SCALE GENOMIC DNA]</scope>
    <source>
        <strain evidence="9">AATW-2023a</strain>
        <tissue evidence="9">Whole specimen</tissue>
    </source>
</reference>
<comment type="caution">
    <text evidence="9">The sequence shown here is derived from an EMBL/GenBank/DDBJ whole genome shotgun (WGS) entry which is preliminary data.</text>
</comment>
<dbReference type="SUPFAM" id="SSF53720">
    <property type="entry name" value="ALDH-like"/>
    <property type="match status" value="1"/>
</dbReference>
<dbReference type="FunFam" id="3.40.605.10:FF:000050">
    <property type="entry name" value="Aldehyde dehydrogenase, mitochondrial"/>
    <property type="match status" value="1"/>
</dbReference>
<name>A0AAN8PIE9_PATCE</name>
<comment type="similarity">
    <text evidence="1 7">Belongs to the aldehyde dehydrogenase family.</text>
</comment>
<evidence type="ECO:0000256" key="3">
    <source>
        <dbReference type="ARBA" id="ARBA00023002"/>
    </source>
</evidence>
<dbReference type="CDD" id="cd07141">
    <property type="entry name" value="ALDH_F1AB_F2_RALDH1"/>
    <property type="match status" value="1"/>
</dbReference>
<sequence length="493" mass="53656">MPTPPIRNPDVKYTQAFINNEYVNCVSGKTFPTINPTTKQKIADVQAGDKADVDKAVEAAKAAFKIGSEWRRMDASKRGVLLMKLADLIERDISYIASLETTDNGKPYIKACGDVQISIAIIRYYAGWADKISGKTIPINGDYFCYTRHEPVGICGQIVPWNYPFTLLFFKAAAALACGCVCVVKPAEQTPLTTLYAGSLIKEAGFPPGVVNIIPGDGPTAGVAITHHPDINKVSFTGSTEVGQLIMQASGMSNLKRTSLELGGKSPNIVFGDFDLDAAVAWSHAAVMENMGQICVAGTRTFVHESIYDEFVTKSAAMARNRIVGDPFDETTQNGPQIDDVQFEKILELIESGKKEGAKVECGGEKIGDKGYYIQPTVFSNVQDNMRIAKEEIFGPVQQILKFSDEDEVIERANNTHYGLGAAVFTNDINRALKFASGLQAGTVWVNCNLIMSPQAPFGGFKMSGMGRELGEYGLEEYLEVKNVVIKIPQKNS</sequence>
<evidence type="ECO:0000256" key="6">
    <source>
        <dbReference type="PROSITE-ProRule" id="PRU10007"/>
    </source>
</evidence>
<dbReference type="InterPro" id="IPR016162">
    <property type="entry name" value="Ald_DH_N"/>
</dbReference>
<dbReference type="Proteomes" id="UP001347796">
    <property type="component" value="Unassembled WGS sequence"/>
</dbReference>
<evidence type="ECO:0000256" key="4">
    <source>
        <dbReference type="ARBA" id="ARBA00053286"/>
    </source>
</evidence>
<dbReference type="FunFam" id="3.40.309.10:FF:000001">
    <property type="entry name" value="Mitochondrial aldehyde dehydrogenase 2"/>
    <property type="match status" value="1"/>
</dbReference>
<keyword evidence="2" id="KW-0273">Eye lens protein</keyword>
<dbReference type="EMBL" id="JAZGQO010000008">
    <property type="protein sequence ID" value="KAK6179022.1"/>
    <property type="molecule type" value="Genomic_DNA"/>
</dbReference>
<evidence type="ECO:0000256" key="2">
    <source>
        <dbReference type="ARBA" id="ARBA00022613"/>
    </source>
</evidence>
<dbReference type="PROSITE" id="PS00687">
    <property type="entry name" value="ALDEHYDE_DEHYDR_GLU"/>
    <property type="match status" value="1"/>
</dbReference>
<accession>A0AAN8PIE9</accession>
<evidence type="ECO:0000313" key="9">
    <source>
        <dbReference type="EMBL" id="KAK6179022.1"/>
    </source>
</evidence>
<proteinExistence type="inferred from homology"/>
<feature type="domain" description="Aldehyde dehydrogenase" evidence="8">
    <location>
        <begin position="27"/>
        <end position="484"/>
    </location>
</feature>
<dbReference type="AlphaFoldDB" id="A0AAN8PIE9"/>
<dbReference type="Gene3D" id="3.40.309.10">
    <property type="entry name" value="Aldehyde Dehydrogenase, Chain A, domain 2"/>
    <property type="match status" value="1"/>
</dbReference>